<organism evidence="17 18">
    <name type="scientific">Rossellomorea marisflavi</name>
    <dbReference type="NCBI Taxonomy" id="189381"/>
    <lineage>
        <taxon>Bacteria</taxon>
        <taxon>Bacillati</taxon>
        <taxon>Bacillota</taxon>
        <taxon>Bacilli</taxon>
        <taxon>Bacillales</taxon>
        <taxon>Bacillaceae</taxon>
        <taxon>Rossellomorea</taxon>
    </lineage>
</organism>
<evidence type="ECO:0000256" key="13">
    <source>
        <dbReference type="ARBA" id="ARBA00023136"/>
    </source>
</evidence>
<dbReference type="STRING" id="189381.GCA_900166615_03398"/>
<dbReference type="SMART" id="SM00388">
    <property type="entry name" value="HisKA"/>
    <property type="match status" value="1"/>
</dbReference>
<dbReference type="FunFam" id="3.30.565.10:FF:000006">
    <property type="entry name" value="Sensor histidine kinase WalK"/>
    <property type="match status" value="1"/>
</dbReference>
<dbReference type="SMART" id="SM00387">
    <property type="entry name" value="HATPase_c"/>
    <property type="match status" value="1"/>
</dbReference>
<dbReference type="GO" id="GO:0005886">
    <property type="term" value="C:plasma membrane"/>
    <property type="evidence" value="ECO:0007669"/>
    <property type="project" value="UniProtKB-SubCell"/>
</dbReference>
<gene>
    <name evidence="17" type="ORF">AF331_04465</name>
</gene>
<name>A0A0M0GPI2_9BACI</name>
<dbReference type="Proteomes" id="UP000037405">
    <property type="component" value="Unassembled WGS sequence"/>
</dbReference>
<dbReference type="InterPro" id="IPR005467">
    <property type="entry name" value="His_kinase_dom"/>
</dbReference>
<dbReference type="InterPro" id="IPR003594">
    <property type="entry name" value="HATPase_dom"/>
</dbReference>
<evidence type="ECO:0000313" key="17">
    <source>
        <dbReference type="EMBL" id="KON91754.1"/>
    </source>
</evidence>
<evidence type="ECO:0000256" key="11">
    <source>
        <dbReference type="ARBA" id="ARBA00022989"/>
    </source>
</evidence>
<evidence type="ECO:0000256" key="5">
    <source>
        <dbReference type="ARBA" id="ARBA00022553"/>
    </source>
</evidence>
<dbReference type="PRINTS" id="PR00344">
    <property type="entry name" value="BCTRLSENSOR"/>
</dbReference>
<dbReference type="SUPFAM" id="SSF55874">
    <property type="entry name" value="ATPase domain of HSP90 chaperone/DNA topoisomerase II/histidine kinase"/>
    <property type="match status" value="1"/>
</dbReference>
<dbReference type="Pfam" id="PF00512">
    <property type="entry name" value="HisKA"/>
    <property type="match status" value="1"/>
</dbReference>
<dbReference type="FunFam" id="1.10.287.130:FF:000001">
    <property type="entry name" value="Two-component sensor histidine kinase"/>
    <property type="match status" value="1"/>
</dbReference>
<dbReference type="OrthoDB" id="3436at2"/>
<evidence type="ECO:0000256" key="12">
    <source>
        <dbReference type="ARBA" id="ARBA00023012"/>
    </source>
</evidence>
<dbReference type="EMBL" id="LGUE01000001">
    <property type="protein sequence ID" value="KON91754.1"/>
    <property type="molecule type" value="Genomic_DNA"/>
</dbReference>
<keyword evidence="13 14" id="KW-0472">Membrane</keyword>
<feature type="domain" description="HAMP" evidence="16">
    <location>
        <begin position="189"/>
        <end position="241"/>
    </location>
</feature>
<dbReference type="SMART" id="SM00304">
    <property type="entry name" value="HAMP"/>
    <property type="match status" value="1"/>
</dbReference>
<comment type="subcellular location">
    <subcellularLocation>
        <location evidence="2">Cell membrane</location>
        <topology evidence="2">Multi-pass membrane protein</topology>
    </subcellularLocation>
</comment>
<keyword evidence="7 14" id="KW-0812">Transmembrane</keyword>
<dbReference type="Pfam" id="PF00672">
    <property type="entry name" value="HAMP"/>
    <property type="match status" value="1"/>
</dbReference>
<evidence type="ECO:0000256" key="4">
    <source>
        <dbReference type="ARBA" id="ARBA00022475"/>
    </source>
</evidence>
<dbReference type="InterPro" id="IPR003660">
    <property type="entry name" value="HAMP_dom"/>
</dbReference>
<evidence type="ECO:0000256" key="7">
    <source>
        <dbReference type="ARBA" id="ARBA00022692"/>
    </source>
</evidence>
<dbReference type="PANTHER" id="PTHR45528">
    <property type="entry name" value="SENSOR HISTIDINE KINASE CPXA"/>
    <property type="match status" value="1"/>
</dbReference>
<evidence type="ECO:0000313" key="18">
    <source>
        <dbReference type="Proteomes" id="UP000037405"/>
    </source>
</evidence>
<dbReference type="PATRIC" id="fig|189381.12.peg.1014"/>
<dbReference type="InterPro" id="IPR003661">
    <property type="entry name" value="HisK_dim/P_dom"/>
</dbReference>
<feature type="domain" description="Histidine kinase" evidence="15">
    <location>
        <begin position="249"/>
        <end position="466"/>
    </location>
</feature>
<dbReference type="SUPFAM" id="SSF47384">
    <property type="entry name" value="Homodimeric domain of signal transducing histidine kinase"/>
    <property type="match status" value="1"/>
</dbReference>
<protein>
    <recommendedName>
        <fullName evidence="3">histidine kinase</fullName>
        <ecNumber evidence="3">2.7.13.3</ecNumber>
    </recommendedName>
</protein>
<keyword evidence="9 17" id="KW-0418">Kinase</keyword>
<evidence type="ECO:0000256" key="8">
    <source>
        <dbReference type="ARBA" id="ARBA00022741"/>
    </source>
</evidence>
<dbReference type="AlphaFoldDB" id="A0A0M0GPI2"/>
<evidence type="ECO:0000259" key="15">
    <source>
        <dbReference type="PROSITE" id="PS50109"/>
    </source>
</evidence>
<evidence type="ECO:0000256" key="2">
    <source>
        <dbReference type="ARBA" id="ARBA00004651"/>
    </source>
</evidence>
<dbReference type="CDD" id="cd00075">
    <property type="entry name" value="HATPase"/>
    <property type="match status" value="1"/>
</dbReference>
<dbReference type="Gene3D" id="3.30.565.10">
    <property type="entry name" value="Histidine kinase-like ATPase, C-terminal domain"/>
    <property type="match status" value="1"/>
</dbReference>
<dbReference type="GO" id="GO:0000155">
    <property type="term" value="F:phosphorelay sensor kinase activity"/>
    <property type="evidence" value="ECO:0007669"/>
    <property type="project" value="InterPro"/>
</dbReference>
<dbReference type="InterPro" id="IPR004358">
    <property type="entry name" value="Sig_transdc_His_kin-like_C"/>
</dbReference>
<reference evidence="18" key="1">
    <citation type="submission" date="2015-07" db="EMBL/GenBank/DDBJ databases">
        <title>Fjat-14235 jcm11544.</title>
        <authorList>
            <person name="Liu B."/>
            <person name="Wang J."/>
            <person name="Zhu Y."/>
            <person name="Liu G."/>
            <person name="Chen Q."/>
            <person name="Chen Z."/>
            <person name="Lan J."/>
            <person name="Che J."/>
            <person name="Ge C."/>
            <person name="Shi H."/>
            <person name="Pan Z."/>
            <person name="Liu X."/>
        </authorList>
    </citation>
    <scope>NUCLEOTIDE SEQUENCE [LARGE SCALE GENOMIC DNA]</scope>
    <source>
        <strain evidence="18">JCM 11544</strain>
    </source>
</reference>
<dbReference type="EC" id="2.7.13.3" evidence="3"/>
<keyword evidence="6" id="KW-0808">Transferase</keyword>
<dbReference type="InterPro" id="IPR036097">
    <property type="entry name" value="HisK_dim/P_sf"/>
</dbReference>
<keyword evidence="8" id="KW-0547">Nucleotide-binding</keyword>
<dbReference type="GO" id="GO:0005524">
    <property type="term" value="F:ATP binding"/>
    <property type="evidence" value="ECO:0007669"/>
    <property type="project" value="UniProtKB-KW"/>
</dbReference>
<accession>A0A0M0GPI2</accession>
<feature type="transmembrane region" description="Helical" evidence="14">
    <location>
        <begin position="168"/>
        <end position="192"/>
    </location>
</feature>
<proteinExistence type="predicted"/>
<sequence>MKKRSWTLNKKVSMLLLLSLLFTILFSFLFMHFLYKDLYIGTMKESILYQGERTTAHYHYGEVSGDIKDKILWYNVISPYKVDVVDSLHELKENFPYKVDGEPLLSKEDTALLDQGQHIMKEGYVKEFDRDIVGAVFPLMNEERHMGYIYIYIPLAEMTEVFQKGIPILVLAGTMFYFLLFVIIQSTLGSLFKPVKEMKAFSNRVANGDFSQRLDVSRNDEMSELGRTFNHMVDSLENQEERKRQFLSNVAHELRTPLTYIGGYTAVLMDKVHTDPDDAEESLKLIQKESIRMQKLINELLELNKLEDSSSHLEFEPIVLSELLSDTLSLVQPHAREKDLVLEKSLDEETIINGDPDRIRQVVYNVLDNAIKYSKPQGKIILRSSRQGDEALITIRDHGIGIPSSSIPRIGERFYRSDLSRTRNSGGYGLGLSIAKEILHRHGGSLQIESEEGVGTTVTVKIPLLKL</sequence>
<evidence type="ECO:0000256" key="9">
    <source>
        <dbReference type="ARBA" id="ARBA00022777"/>
    </source>
</evidence>
<dbReference type="Pfam" id="PF02518">
    <property type="entry name" value="HATPase_c"/>
    <property type="match status" value="1"/>
</dbReference>
<keyword evidence="4" id="KW-1003">Cell membrane</keyword>
<keyword evidence="12" id="KW-0902">Two-component regulatory system</keyword>
<dbReference type="Gene3D" id="6.10.340.10">
    <property type="match status" value="1"/>
</dbReference>
<comment type="catalytic activity">
    <reaction evidence="1">
        <text>ATP + protein L-histidine = ADP + protein N-phospho-L-histidine.</text>
        <dbReference type="EC" id="2.7.13.3"/>
    </reaction>
</comment>
<keyword evidence="11 14" id="KW-1133">Transmembrane helix</keyword>
<evidence type="ECO:0000256" key="6">
    <source>
        <dbReference type="ARBA" id="ARBA00022679"/>
    </source>
</evidence>
<evidence type="ECO:0000259" key="16">
    <source>
        <dbReference type="PROSITE" id="PS50885"/>
    </source>
</evidence>
<evidence type="ECO:0000256" key="14">
    <source>
        <dbReference type="SAM" id="Phobius"/>
    </source>
</evidence>
<feature type="transmembrane region" description="Helical" evidence="14">
    <location>
        <begin position="12"/>
        <end position="35"/>
    </location>
</feature>
<evidence type="ECO:0000256" key="10">
    <source>
        <dbReference type="ARBA" id="ARBA00022840"/>
    </source>
</evidence>
<keyword evidence="5" id="KW-0597">Phosphoprotein</keyword>
<dbReference type="CDD" id="cd06225">
    <property type="entry name" value="HAMP"/>
    <property type="match status" value="1"/>
</dbReference>
<comment type="caution">
    <text evidence="17">The sequence shown here is derived from an EMBL/GenBank/DDBJ whole genome shotgun (WGS) entry which is preliminary data.</text>
</comment>
<evidence type="ECO:0000256" key="1">
    <source>
        <dbReference type="ARBA" id="ARBA00000085"/>
    </source>
</evidence>
<dbReference type="InterPro" id="IPR050398">
    <property type="entry name" value="HssS/ArlS-like"/>
</dbReference>
<dbReference type="PROSITE" id="PS50885">
    <property type="entry name" value="HAMP"/>
    <property type="match status" value="1"/>
</dbReference>
<keyword evidence="10" id="KW-0067">ATP-binding</keyword>
<dbReference type="CDD" id="cd00082">
    <property type="entry name" value="HisKA"/>
    <property type="match status" value="1"/>
</dbReference>
<dbReference type="Gene3D" id="1.10.287.130">
    <property type="match status" value="1"/>
</dbReference>
<dbReference type="RefSeq" id="WP_053426946.1">
    <property type="nucleotide sequence ID" value="NZ_LGUE01000001.1"/>
</dbReference>
<evidence type="ECO:0000256" key="3">
    <source>
        <dbReference type="ARBA" id="ARBA00012438"/>
    </source>
</evidence>
<dbReference type="PROSITE" id="PS50109">
    <property type="entry name" value="HIS_KIN"/>
    <property type="match status" value="1"/>
</dbReference>
<dbReference type="InterPro" id="IPR036890">
    <property type="entry name" value="HATPase_C_sf"/>
</dbReference>
<keyword evidence="18" id="KW-1185">Reference proteome</keyword>
<dbReference type="SUPFAM" id="SSF158472">
    <property type="entry name" value="HAMP domain-like"/>
    <property type="match status" value="1"/>
</dbReference>
<dbReference type="PANTHER" id="PTHR45528:SF1">
    <property type="entry name" value="SENSOR HISTIDINE KINASE CPXA"/>
    <property type="match status" value="1"/>
</dbReference>